<dbReference type="NCBIfam" id="TIGR00396">
    <property type="entry name" value="leuS_bact"/>
    <property type="match status" value="1"/>
</dbReference>
<dbReference type="PANTHER" id="PTHR43740:SF2">
    <property type="entry name" value="LEUCINE--TRNA LIGASE, MITOCHONDRIAL"/>
    <property type="match status" value="1"/>
</dbReference>
<evidence type="ECO:0000313" key="12">
    <source>
        <dbReference type="EMBL" id="OGG62941.1"/>
    </source>
</evidence>
<comment type="caution">
    <text evidence="12">The sequence shown here is derived from an EMBL/GenBank/DDBJ whole genome shotgun (WGS) entry which is preliminary data.</text>
</comment>
<dbReference type="FunFam" id="1.10.730.10:FF:000002">
    <property type="entry name" value="Leucine--tRNA ligase"/>
    <property type="match status" value="1"/>
</dbReference>
<dbReference type="PRINTS" id="PR00985">
    <property type="entry name" value="TRNASYNTHLEU"/>
</dbReference>
<keyword evidence="4 8" id="KW-0067">ATP-binding</keyword>
<dbReference type="EMBL" id="MFLI01000001">
    <property type="protein sequence ID" value="OGG62941.1"/>
    <property type="molecule type" value="Genomic_DNA"/>
</dbReference>
<dbReference type="HAMAP" id="MF_00049_B">
    <property type="entry name" value="Leu_tRNA_synth_B"/>
    <property type="match status" value="1"/>
</dbReference>
<dbReference type="InterPro" id="IPR014729">
    <property type="entry name" value="Rossmann-like_a/b/a_fold"/>
</dbReference>
<dbReference type="InterPro" id="IPR002300">
    <property type="entry name" value="aa-tRNA-synth_Ia"/>
</dbReference>
<evidence type="ECO:0000256" key="3">
    <source>
        <dbReference type="ARBA" id="ARBA00022741"/>
    </source>
</evidence>
<dbReference type="SUPFAM" id="SSF52374">
    <property type="entry name" value="Nucleotidylyl transferase"/>
    <property type="match status" value="1"/>
</dbReference>
<dbReference type="InterPro" id="IPR025709">
    <property type="entry name" value="Leu_tRNA-synth_edit"/>
</dbReference>
<feature type="short sequence motif" description="'KMSKS' region" evidence="8">
    <location>
        <begin position="615"/>
        <end position="619"/>
    </location>
</feature>
<evidence type="ECO:0000256" key="5">
    <source>
        <dbReference type="ARBA" id="ARBA00022917"/>
    </source>
</evidence>
<reference evidence="12 13" key="1">
    <citation type="journal article" date="2016" name="Nat. Commun.">
        <title>Thousands of microbial genomes shed light on interconnected biogeochemical processes in an aquifer system.</title>
        <authorList>
            <person name="Anantharaman K."/>
            <person name="Brown C.T."/>
            <person name="Hug L.A."/>
            <person name="Sharon I."/>
            <person name="Castelle C.J."/>
            <person name="Probst A.J."/>
            <person name="Thomas B.C."/>
            <person name="Singh A."/>
            <person name="Wilkins M.J."/>
            <person name="Karaoz U."/>
            <person name="Brodie E.L."/>
            <person name="Williams K.H."/>
            <person name="Hubbard S.S."/>
            <person name="Banfield J.F."/>
        </authorList>
    </citation>
    <scope>NUCLEOTIDE SEQUENCE [LARGE SCALE GENOMIC DNA]</scope>
</reference>
<organism evidence="12 13">
    <name type="scientific">Candidatus Kaiserbacteria bacterium RIFCSPHIGHO2_02_FULL_54_22</name>
    <dbReference type="NCBI Taxonomy" id="1798495"/>
    <lineage>
        <taxon>Bacteria</taxon>
        <taxon>Candidatus Kaiseribacteriota</taxon>
    </lineage>
</organism>
<feature type="domain" description="Leucyl-tRNA synthetase editing" evidence="11">
    <location>
        <begin position="219"/>
        <end position="355"/>
    </location>
</feature>
<dbReference type="PANTHER" id="PTHR43740">
    <property type="entry name" value="LEUCYL-TRNA SYNTHETASE"/>
    <property type="match status" value="1"/>
</dbReference>
<dbReference type="Pfam" id="PF08264">
    <property type="entry name" value="Anticodon_1"/>
    <property type="match status" value="1"/>
</dbReference>
<evidence type="ECO:0000256" key="7">
    <source>
        <dbReference type="ARBA" id="ARBA00047469"/>
    </source>
</evidence>
<comment type="similarity">
    <text evidence="1 8">Belongs to the class-I aminoacyl-tRNA synthetase family.</text>
</comment>
<evidence type="ECO:0000259" key="11">
    <source>
        <dbReference type="Pfam" id="PF13603"/>
    </source>
</evidence>
<evidence type="ECO:0000259" key="9">
    <source>
        <dbReference type="Pfam" id="PF00133"/>
    </source>
</evidence>
<keyword evidence="2 8" id="KW-0436">Ligase</keyword>
<dbReference type="GO" id="GO:0005737">
    <property type="term" value="C:cytoplasm"/>
    <property type="evidence" value="ECO:0007669"/>
    <property type="project" value="UniProtKB-SubCell"/>
</dbReference>
<keyword evidence="6 8" id="KW-0030">Aminoacyl-tRNA synthetase</keyword>
<proteinExistence type="inferred from homology"/>
<dbReference type="GO" id="GO:0004823">
    <property type="term" value="F:leucine-tRNA ligase activity"/>
    <property type="evidence" value="ECO:0007669"/>
    <property type="project" value="UniProtKB-UniRule"/>
</dbReference>
<dbReference type="Pfam" id="PF00133">
    <property type="entry name" value="tRNA-synt_1"/>
    <property type="match status" value="2"/>
</dbReference>
<dbReference type="SUPFAM" id="SSF47323">
    <property type="entry name" value="Anticodon-binding domain of a subclass of class I aminoacyl-tRNA synthetases"/>
    <property type="match status" value="1"/>
</dbReference>
<evidence type="ECO:0000259" key="10">
    <source>
        <dbReference type="Pfam" id="PF08264"/>
    </source>
</evidence>
<dbReference type="STRING" id="1798495.A3C19_02390"/>
<dbReference type="InterPro" id="IPR013155">
    <property type="entry name" value="M/V/L/I-tRNA-synth_anticd-bd"/>
</dbReference>
<evidence type="ECO:0000256" key="4">
    <source>
        <dbReference type="ARBA" id="ARBA00022840"/>
    </source>
</evidence>
<keyword evidence="8" id="KW-0963">Cytoplasm</keyword>
<evidence type="ECO:0000256" key="1">
    <source>
        <dbReference type="ARBA" id="ARBA00005594"/>
    </source>
</evidence>
<keyword evidence="5 8" id="KW-0648">Protein biosynthesis</keyword>
<dbReference type="GO" id="GO:0006429">
    <property type="term" value="P:leucyl-tRNA aminoacylation"/>
    <property type="evidence" value="ECO:0007669"/>
    <property type="project" value="UniProtKB-UniRule"/>
</dbReference>
<feature type="domain" description="Aminoacyl-tRNA synthetase class Ia" evidence="9">
    <location>
        <begin position="444"/>
        <end position="643"/>
    </location>
</feature>
<keyword evidence="3 8" id="KW-0547">Nucleotide-binding</keyword>
<dbReference type="GO" id="GO:0002161">
    <property type="term" value="F:aminoacyl-tRNA deacylase activity"/>
    <property type="evidence" value="ECO:0007669"/>
    <property type="project" value="InterPro"/>
</dbReference>
<dbReference type="Gene3D" id="3.10.20.590">
    <property type="match status" value="1"/>
</dbReference>
<evidence type="ECO:0000256" key="2">
    <source>
        <dbReference type="ARBA" id="ARBA00022598"/>
    </source>
</evidence>
<dbReference type="InterPro" id="IPR009080">
    <property type="entry name" value="tRNAsynth_Ia_anticodon-bd"/>
</dbReference>
<dbReference type="InterPro" id="IPR009008">
    <property type="entry name" value="Val/Leu/Ile-tRNA-synth_edit"/>
</dbReference>
<feature type="short sequence motif" description="'HIGH' region" evidence="8">
    <location>
        <begin position="41"/>
        <end position="51"/>
    </location>
</feature>
<dbReference type="Proteomes" id="UP000178532">
    <property type="component" value="Unassembled WGS sequence"/>
</dbReference>
<evidence type="ECO:0000256" key="6">
    <source>
        <dbReference type="ARBA" id="ARBA00023146"/>
    </source>
</evidence>
<dbReference type="AlphaFoldDB" id="A0A1F6DN99"/>
<dbReference type="CDD" id="cd07958">
    <property type="entry name" value="Anticodon_Ia_Leu_BEm"/>
    <property type="match status" value="1"/>
</dbReference>
<dbReference type="Gene3D" id="1.10.730.10">
    <property type="entry name" value="Isoleucyl-tRNA Synthetase, Domain 1"/>
    <property type="match status" value="1"/>
</dbReference>
<dbReference type="Gene3D" id="3.40.50.620">
    <property type="entry name" value="HUPs"/>
    <property type="match status" value="2"/>
</dbReference>
<dbReference type="CDD" id="cd00812">
    <property type="entry name" value="LeuRS_core"/>
    <property type="match status" value="1"/>
</dbReference>
<dbReference type="SUPFAM" id="SSF50677">
    <property type="entry name" value="ValRS/IleRS/LeuRS editing domain"/>
    <property type="match status" value="1"/>
</dbReference>
<dbReference type="GO" id="GO:0005524">
    <property type="term" value="F:ATP binding"/>
    <property type="evidence" value="ECO:0007669"/>
    <property type="project" value="UniProtKB-UniRule"/>
</dbReference>
<dbReference type="InterPro" id="IPR002302">
    <property type="entry name" value="Leu-tRNA-ligase"/>
</dbReference>
<dbReference type="EC" id="6.1.1.4" evidence="8"/>
<sequence length="838" mass="94537">MAYDHTDIEKKAREKWAGLDLYSTDLLDASRELYYLLVEFPYPSGDLHIGHWYAFAVTDIYARLLRARGKNVLFPIGFDAFGLPAENAAIKNGVDPKEWTYTNMERMREQLATMGASFDWSKEVVTCDPEYYHWTQWLFVKLFEHKLAERKEAAVKWCPKDQTVLANEQVQDGCCERCGTPIEEKWLTQWFFKITDYAERLLDGLETLPWRNEIKDAQRAWIGKSEGAKLKFKVQGVSDKEIEVFTTRPDTVFGATYVVLAPEHPLLSDVGFTKSYMNGEEVEKYVKATTKKTERERSENKEKTGVKLEGVVAINPATKEEIPIFIADYVLASYGTGAVMAVPAHDERDFEFAQTVIASETRSDPQSFIKLVVEPDLVVVKSWGREWINGKEISLLDEIRAGRYPYTGNGTLVNSGEFTGRNSEEVKWDIVKAAGGEKTTQYRLRDWLVSRQRYWGCPIPIAYNPEGKPHAIPPEHLPWLLPTDVDFLPKADPPSAGTPSKSPLASSKELKERVTKIFGEDWTPEYDTLDTFVDSSWYFLRYLDPKDSHNFSDTAFMKKWLPIDRYSGGAEHTTMHLLYSRFFIKALYDLALVPVDEPYAERFNRGIILGPDGQKMSKSKGNVVNPDEFVQNYGADAVRIYLAFIGPYNEPGSYPWNLDGVAAMRKFLERIVRLAERAHDTAEVPEAIQQALARASVKVVDDGDRFKFNTAVAALMILTNELEAFPALPKKALKQLIVMLAPFAPHLTEHVWEKLGGKGSVHQQLWPAATLAAVEEREVVVQVNGKRRGSLALATSTSESDAVIAARIIPAVVAALGGKEPVRVVYVPGKVLNLVVPR</sequence>
<evidence type="ECO:0000313" key="13">
    <source>
        <dbReference type="Proteomes" id="UP000178532"/>
    </source>
</evidence>
<comment type="subcellular location">
    <subcellularLocation>
        <location evidence="8">Cytoplasm</location>
    </subcellularLocation>
</comment>
<dbReference type="FunFam" id="3.40.50.620:FF:000003">
    <property type="entry name" value="Leucine--tRNA ligase"/>
    <property type="match status" value="1"/>
</dbReference>
<accession>A0A1F6DN99</accession>
<comment type="catalytic activity">
    <reaction evidence="7 8">
        <text>tRNA(Leu) + L-leucine + ATP = L-leucyl-tRNA(Leu) + AMP + diphosphate</text>
        <dbReference type="Rhea" id="RHEA:11688"/>
        <dbReference type="Rhea" id="RHEA-COMP:9613"/>
        <dbReference type="Rhea" id="RHEA-COMP:9622"/>
        <dbReference type="ChEBI" id="CHEBI:30616"/>
        <dbReference type="ChEBI" id="CHEBI:33019"/>
        <dbReference type="ChEBI" id="CHEBI:57427"/>
        <dbReference type="ChEBI" id="CHEBI:78442"/>
        <dbReference type="ChEBI" id="CHEBI:78494"/>
        <dbReference type="ChEBI" id="CHEBI:456215"/>
        <dbReference type="EC" id="6.1.1.4"/>
    </reaction>
</comment>
<feature type="domain" description="Methionyl/Valyl/Leucyl/Isoleucyl-tRNA synthetase anticodon-binding" evidence="10">
    <location>
        <begin position="692"/>
        <end position="799"/>
    </location>
</feature>
<dbReference type="Pfam" id="PF13603">
    <property type="entry name" value="tRNA-synt_1_2"/>
    <property type="match status" value="1"/>
</dbReference>
<feature type="binding site" evidence="8">
    <location>
        <position position="618"/>
    </location>
    <ligand>
        <name>ATP</name>
        <dbReference type="ChEBI" id="CHEBI:30616"/>
    </ligand>
</feature>
<protein>
    <recommendedName>
        <fullName evidence="8">Leucine--tRNA ligase</fullName>
        <ecNumber evidence="8">6.1.1.4</ecNumber>
    </recommendedName>
    <alternativeName>
        <fullName evidence="8">Leucyl-tRNA synthetase</fullName>
        <shortName evidence="8">LeuRS</shortName>
    </alternativeName>
</protein>
<name>A0A1F6DN99_9BACT</name>
<gene>
    <name evidence="8" type="primary">leuS</name>
    <name evidence="12" type="ORF">A3C19_02390</name>
</gene>
<evidence type="ECO:0000256" key="8">
    <source>
        <dbReference type="HAMAP-Rule" id="MF_00049"/>
    </source>
</evidence>
<feature type="domain" description="Aminoacyl-tRNA synthetase class Ia" evidence="9">
    <location>
        <begin position="14"/>
        <end position="216"/>
    </location>
</feature>